<dbReference type="InterPro" id="IPR050680">
    <property type="entry name" value="YpeA/RimI_acetyltransf"/>
</dbReference>
<keyword evidence="5" id="KW-1185">Reference proteome</keyword>
<comment type="caution">
    <text evidence="4">The sequence shown here is derived from an EMBL/GenBank/DDBJ whole genome shotgun (WGS) entry which is preliminary data.</text>
</comment>
<reference evidence="4 5" key="1">
    <citation type="submission" date="2018-07" db="EMBL/GenBank/DDBJ databases">
        <title>Genomic Encyclopedia of Type Strains, Phase III (KMG-III): the genomes of soil and plant-associated and newly described type strains.</title>
        <authorList>
            <person name="Whitman W."/>
        </authorList>
    </citation>
    <scope>NUCLEOTIDE SEQUENCE [LARGE SCALE GENOMIC DNA]</scope>
    <source>
        <strain evidence="4 5">CECT 8333</strain>
    </source>
</reference>
<evidence type="ECO:0000259" key="3">
    <source>
        <dbReference type="PROSITE" id="PS51186"/>
    </source>
</evidence>
<keyword evidence="1 4" id="KW-0808">Transferase</keyword>
<dbReference type="InterPro" id="IPR016181">
    <property type="entry name" value="Acyl_CoA_acyltransferase"/>
</dbReference>
<dbReference type="Pfam" id="PF00583">
    <property type="entry name" value="Acetyltransf_1"/>
    <property type="match status" value="1"/>
</dbReference>
<dbReference type="PANTHER" id="PTHR43420">
    <property type="entry name" value="ACETYLTRANSFERASE"/>
    <property type="match status" value="1"/>
</dbReference>
<dbReference type="RefSeq" id="WP_114495426.1">
    <property type="nucleotide sequence ID" value="NZ_QPJW01000001.1"/>
</dbReference>
<evidence type="ECO:0000256" key="2">
    <source>
        <dbReference type="ARBA" id="ARBA00023315"/>
    </source>
</evidence>
<sequence length="152" mass="17065">MSESVHISQASFKDLNETAVLFNDYRVYYGKDSDLEGAGAFLYGLMEHRESVVFLARGNENGKAAGFAQLYPVFSSLSMQRSWILNDLYVAAEFRNQGIGHQLLAAVSDYAVFTKSKGIALETGVGNLGSQRLYEQCGYVRDDEFYHYFLNL</sequence>
<dbReference type="SUPFAM" id="SSF55729">
    <property type="entry name" value="Acyl-CoA N-acyltransferases (Nat)"/>
    <property type="match status" value="1"/>
</dbReference>
<dbReference type="InterPro" id="IPR000182">
    <property type="entry name" value="GNAT_dom"/>
</dbReference>
<evidence type="ECO:0000256" key="1">
    <source>
        <dbReference type="ARBA" id="ARBA00022679"/>
    </source>
</evidence>
<feature type="domain" description="N-acetyltransferase" evidence="3">
    <location>
        <begin position="5"/>
        <end position="152"/>
    </location>
</feature>
<keyword evidence="2" id="KW-0012">Acyltransferase</keyword>
<dbReference type="EMBL" id="QPJW01000001">
    <property type="protein sequence ID" value="RCX23564.1"/>
    <property type="molecule type" value="Genomic_DNA"/>
</dbReference>
<gene>
    <name evidence="4" type="ORF">DFP94_1011163</name>
</gene>
<dbReference type="Gene3D" id="3.40.630.30">
    <property type="match status" value="1"/>
</dbReference>
<name>A0A369BVC3_9BACL</name>
<organism evidence="4 5">
    <name type="scientific">Fontibacillus phaseoli</name>
    <dbReference type="NCBI Taxonomy" id="1416533"/>
    <lineage>
        <taxon>Bacteria</taxon>
        <taxon>Bacillati</taxon>
        <taxon>Bacillota</taxon>
        <taxon>Bacilli</taxon>
        <taxon>Bacillales</taxon>
        <taxon>Paenibacillaceae</taxon>
        <taxon>Fontibacillus</taxon>
    </lineage>
</organism>
<dbReference type="AlphaFoldDB" id="A0A369BVC3"/>
<dbReference type="GO" id="GO:0016747">
    <property type="term" value="F:acyltransferase activity, transferring groups other than amino-acyl groups"/>
    <property type="evidence" value="ECO:0007669"/>
    <property type="project" value="InterPro"/>
</dbReference>
<evidence type="ECO:0000313" key="5">
    <source>
        <dbReference type="Proteomes" id="UP000253090"/>
    </source>
</evidence>
<protein>
    <submittedName>
        <fullName evidence="4">GNAT family acetyltransferase</fullName>
    </submittedName>
</protein>
<dbReference type="Proteomes" id="UP000253090">
    <property type="component" value="Unassembled WGS sequence"/>
</dbReference>
<accession>A0A369BVC3</accession>
<proteinExistence type="predicted"/>
<evidence type="ECO:0000313" key="4">
    <source>
        <dbReference type="EMBL" id="RCX23564.1"/>
    </source>
</evidence>
<dbReference type="CDD" id="cd04301">
    <property type="entry name" value="NAT_SF"/>
    <property type="match status" value="1"/>
</dbReference>
<dbReference type="PROSITE" id="PS51186">
    <property type="entry name" value="GNAT"/>
    <property type="match status" value="1"/>
</dbReference>
<dbReference type="OrthoDB" id="9792929at2"/>